<feature type="compositionally biased region" description="Polar residues" evidence="1">
    <location>
        <begin position="22"/>
        <end position="32"/>
    </location>
</feature>
<evidence type="ECO:0000256" key="1">
    <source>
        <dbReference type="SAM" id="MobiDB-lite"/>
    </source>
</evidence>
<evidence type="ECO:0000313" key="2">
    <source>
        <dbReference type="EMBL" id="GAP82546.1"/>
    </source>
</evidence>
<reference evidence="2" key="1">
    <citation type="submission" date="2016-03" db="EMBL/GenBank/DDBJ databases">
        <title>Draft genome sequence of Rosellinia necatrix.</title>
        <authorList>
            <person name="Kanematsu S."/>
        </authorList>
    </citation>
    <scope>NUCLEOTIDE SEQUENCE [LARGE SCALE GENOMIC DNA]</scope>
    <source>
        <strain evidence="2">W97</strain>
    </source>
</reference>
<dbReference type="OrthoDB" id="5344482at2759"/>
<name>A0A1S7UHD9_ROSNE</name>
<protein>
    <submittedName>
        <fullName evidence="2">Uncharacterized protein</fullName>
    </submittedName>
</protein>
<organism evidence="2">
    <name type="scientific">Rosellinia necatrix</name>
    <name type="common">White root-rot fungus</name>
    <dbReference type="NCBI Taxonomy" id="77044"/>
    <lineage>
        <taxon>Eukaryota</taxon>
        <taxon>Fungi</taxon>
        <taxon>Dikarya</taxon>
        <taxon>Ascomycota</taxon>
        <taxon>Pezizomycotina</taxon>
        <taxon>Sordariomycetes</taxon>
        <taxon>Xylariomycetidae</taxon>
        <taxon>Xylariales</taxon>
        <taxon>Xylariaceae</taxon>
        <taxon>Rosellinia</taxon>
    </lineage>
</organism>
<dbReference type="Proteomes" id="UP000054516">
    <property type="component" value="Unassembled WGS sequence"/>
</dbReference>
<accession>A0A1S7UHD9</accession>
<proteinExistence type="predicted"/>
<feature type="region of interest" description="Disordered" evidence="1">
    <location>
        <begin position="248"/>
        <end position="267"/>
    </location>
</feature>
<gene>
    <name evidence="2" type="ORF">SAMD00023353_0100890</name>
</gene>
<feature type="region of interest" description="Disordered" evidence="1">
    <location>
        <begin position="213"/>
        <end position="235"/>
    </location>
</feature>
<dbReference type="STRING" id="77044.A0A1S7UHD9"/>
<evidence type="ECO:0000313" key="3">
    <source>
        <dbReference type="Proteomes" id="UP000054516"/>
    </source>
</evidence>
<keyword evidence="3" id="KW-1185">Reference proteome</keyword>
<dbReference type="EMBL" id="DF977446">
    <property type="protein sequence ID" value="GAP82546.1"/>
    <property type="molecule type" value="Genomic_DNA"/>
</dbReference>
<dbReference type="OMA" id="GSWHVSW"/>
<feature type="region of interest" description="Disordered" evidence="1">
    <location>
        <begin position="1"/>
        <end position="46"/>
    </location>
</feature>
<dbReference type="AlphaFoldDB" id="A0A1S7UHD9"/>
<sequence>MDQNPAAGSGPSNTLLIPDTSAAPSNGENNTRVEGGIESPTTPSSANTLARFEFETGRGNEGSKILMVEWDCSHADGRELCANDREGWVVLWEGKSAAYPLHDDNDKGPSSVLRVYFLLPENAPIPPAVTISHPRTGRTLTTKCMPAIFAPGLGADPPDPGKRGVLHTIWAKLRLLELQDEITKEMQANSEGVTLEMAIQEKQWVMDHFGFADPDAQQHPVPPTPQSPRSPVGGRLGEMLRGLKLSTSPTDLARTPGTTPRQTSQSFPLSALKTVSVPNPTIPKPGSGAAVASLDAVIGNGQPVVPVSQTRDTADELFALPMSPRSPEMKTSPFSFLK</sequence>